<evidence type="ECO:0000256" key="2">
    <source>
        <dbReference type="SAM" id="SignalP"/>
    </source>
</evidence>
<sequence>MTVKPRLGLRRRVVLPALAAGAAATVAASLLLFSSTAASAQEAPVNLGTAADFSVLAGAEPTNTGPSFLAQSLGRFPGSTAAGFETATIGGEIHLGDAVALQAQSDLTIAFNDAAGRTRSPTCPRNSAATRSTKGSIGSGQPSSPDR</sequence>
<dbReference type="EMBL" id="CP107941">
    <property type="protein sequence ID" value="WUI86240.1"/>
    <property type="molecule type" value="Genomic_DNA"/>
</dbReference>
<proteinExistence type="predicted"/>
<evidence type="ECO:0000313" key="3">
    <source>
        <dbReference type="EMBL" id="WUI86240.1"/>
    </source>
</evidence>
<keyword evidence="2" id="KW-0732">Signal</keyword>
<feature type="signal peptide" evidence="2">
    <location>
        <begin position="1"/>
        <end position="40"/>
    </location>
</feature>
<organism evidence="3 4">
    <name type="scientific">Micromonospora zamorensis</name>
    <dbReference type="NCBI Taxonomy" id="709883"/>
    <lineage>
        <taxon>Bacteria</taxon>
        <taxon>Bacillati</taxon>
        <taxon>Actinomycetota</taxon>
        <taxon>Actinomycetes</taxon>
        <taxon>Micromonosporales</taxon>
        <taxon>Micromonosporaceae</taxon>
        <taxon>Micromonospora</taxon>
    </lineage>
</organism>
<evidence type="ECO:0000313" key="4">
    <source>
        <dbReference type="Proteomes" id="UP001346877"/>
    </source>
</evidence>
<name>A0ABZ1PRL6_9ACTN</name>
<dbReference type="InterPro" id="IPR006311">
    <property type="entry name" value="TAT_signal"/>
</dbReference>
<dbReference type="RefSeq" id="WP_327650254.1">
    <property type="nucleotide sequence ID" value="NZ_CP107892.1"/>
</dbReference>
<dbReference type="PROSITE" id="PS51318">
    <property type="entry name" value="TAT"/>
    <property type="match status" value="1"/>
</dbReference>
<reference evidence="3 4" key="1">
    <citation type="submission" date="2022-10" db="EMBL/GenBank/DDBJ databases">
        <title>The complete genomes of actinobacterial strains from the NBC collection.</title>
        <authorList>
            <person name="Joergensen T.S."/>
            <person name="Alvarez Arevalo M."/>
            <person name="Sterndorff E.B."/>
            <person name="Faurdal D."/>
            <person name="Vuksanovic O."/>
            <person name="Mourched A.-S."/>
            <person name="Charusanti P."/>
            <person name="Shaw S."/>
            <person name="Blin K."/>
            <person name="Weber T."/>
        </authorList>
    </citation>
    <scope>NUCLEOTIDE SEQUENCE [LARGE SCALE GENOMIC DNA]</scope>
    <source>
        <strain evidence="3 4">NBC_00396</strain>
    </source>
</reference>
<feature type="compositionally biased region" description="Polar residues" evidence="1">
    <location>
        <begin position="119"/>
        <end position="147"/>
    </location>
</feature>
<gene>
    <name evidence="3" type="ORF">OG375_17480</name>
</gene>
<protein>
    <submittedName>
        <fullName evidence="3">Ice-binding family protein</fullName>
    </submittedName>
</protein>
<keyword evidence="4" id="KW-1185">Reference proteome</keyword>
<evidence type="ECO:0000256" key="1">
    <source>
        <dbReference type="SAM" id="MobiDB-lite"/>
    </source>
</evidence>
<feature type="region of interest" description="Disordered" evidence="1">
    <location>
        <begin position="116"/>
        <end position="147"/>
    </location>
</feature>
<dbReference type="Proteomes" id="UP001346877">
    <property type="component" value="Chromosome"/>
</dbReference>
<feature type="chain" id="PRO_5046921111" evidence="2">
    <location>
        <begin position="41"/>
        <end position="147"/>
    </location>
</feature>
<accession>A0ABZ1PRL6</accession>